<proteinExistence type="predicted"/>
<dbReference type="OrthoDB" id="2421765at2"/>
<evidence type="ECO:0000259" key="1">
    <source>
        <dbReference type="Pfam" id="PF18733"/>
    </source>
</evidence>
<comment type="caution">
    <text evidence="2">The sequence shown here is derived from an EMBL/GenBank/DDBJ whole genome shotgun (WGS) entry which is preliminary data.</text>
</comment>
<dbReference type="RefSeq" id="WP_106532928.1">
    <property type="nucleotide sequence ID" value="NZ_PYAT01000004.1"/>
</dbReference>
<accession>A0A2P8H3B8</accession>
<dbReference type="EMBL" id="PYAT01000004">
    <property type="protein sequence ID" value="PSL40711.1"/>
    <property type="molecule type" value="Genomic_DNA"/>
</dbReference>
<dbReference type="Proteomes" id="UP000242682">
    <property type="component" value="Unassembled WGS sequence"/>
</dbReference>
<reference evidence="2 3" key="1">
    <citation type="submission" date="2018-03" db="EMBL/GenBank/DDBJ databases">
        <title>Genomic Encyclopedia of Type Strains, Phase III (KMG-III): the genomes of soil and plant-associated and newly described type strains.</title>
        <authorList>
            <person name="Whitman W."/>
        </authorList>
    </citation>
    <scope>NUCLEOTIDE SEQUENCE [LARGE SCALE GENOMIC DNA]</scope>
    <source>
        <strain evidence="2 3">CGMCC 1.12259</strain>
    </source>
</reference>
<feature type="domain" description="LA2681-like HEPN" evidence="1">
    <location>
        <begin position="283"/>
        <end position="453"/>
    </location>
</feature>
<keyword evidence="3" id="KW-1185">Reference proteome</keyword>
<dbReference type="InterPro" id="IPR040826">
    <property type="entry name" value="HEPN_LA2681"/>
</dbReference>
<dbReference type="Pfam" id="PF18733">
    <property type="entry name" value="HEPN_LA2681"/>
    <property type="match status" value="1"/>
</dbReference>
<sequence length="457" mass="53529">MTTVNDIIQAEDYGQFEIKEIYQAAQLLLQEFQKTKQEPEKLGDLITHLKKRLEGQAAYPLAVMLECSQFGIRHQLQQDWNSPMKQRQLFLFESLHFQFRGKVPATVWNQICLNYSETLIYVGRAIEGIQVVETMVEVADDPSFARKDGERGWGLLFYSTFLQDTIEKAEALHAARDFLRQSLEKIQDENGRAIYAERLKLAENMLEKLGPVDVTSGYKPNFFEGREKEYRDWCAKHRLLLNSTNEFDADNMMKIDTLSYRHKGDDKNHGAFLSGFMDALVSEFTSLRWTLFEALEQDAKESNRNERLKSVFRQAFSLFDKIASFLNQYYKLEVPEQRVGMQRIWFEEEHPKKPLKPFIQNSENAALKALYWQAKEVFGYERSEQQSIPMLRALQLCHQMERSFMQVIDSPEEVAKEGELRKHQMTRLELERLSMAMTFRARNALMYLGFALGLRKK</sequence>
<evidence type="ECO:0000313" key="3">
    <source>
        <dbReference type="Proteomes" id="UP000242682"/>
    </source>
</evidence>
<name>A0A2P8H3B8_9BACL</name>
<organism evidence="2 3">
    <name type="scientific">Planomicrobium soli</name>
    <dbReference type="NCBI Taxonomy" id="1176648"/>
    <lineage>
        <taxon>Bacteria</taxon>
        <taxon>Bacillati</taxon>
        <taxon>Bacillota</taxon>
        <taxon>Bacilli</taxon>
        <taxon>Bacillales</taxon>
        <taxon>Caryophanaceae</taxon>
        <taxon>Planomicrobium</taxon>
    </lineage>
</organism>
<protein>
    <recommendedName>
        <fullName evidence="1">LA2681-like HEPN domain-containing protein</fullName>
    </recommendedName>
</protein>
<dbReference type="AlphaFoldDB" id="A0A2P8H3B8"/>
<evidence type="ECO:0000313" key="2">
    <source>
        <dbReference type="EMBL" id="PSL40711.1"/>
    </source>
</evidence>
<gene>
    <name evidence="2" type="ORF">B0H99_104173</name>
</gene>